<dbReference type="OrthoDB" id="7848332at2759"/>
<sequence>MSSSHKSRSEGADGSSTGLDYYFDSYSHFGIHEEMLKDRVRTLSYKDAICSNRHLFKDKVVLDIGCGTAILSMFAVKAGARLVIGVDMSDMIDHAREIVAINGFSDKILLLKGKMEEVELPVQKVDIIISEWMGYFLLYENMFDTVLWARDRYLDPVHGLMLPDSANMYLLGIEDAQYKDEKIHFWEDVYGFNMSPIKKLALQEPLVDTVEPNAIVTEPFLFCSLNLMTLKKEDLSFKVPFSLLTTKNDYLHAFLSYFDVTFSACHKPISFSTGPRDKYTHWKQTIFYLKKVLLVSKGETINGTISVAPNAVNCRNLDIEIEYAHESAKTGTTSKEHLFFSMS</sequence>
<dbReference type="InterPro" id="IPR025799">
    <property type="entry name" value="Arg_MeTrfase"/>
</dbReference>
<dbReference type="Proteomes" id="UP000029725">
    <property type="component" value="Unassembled WGS sequence"/>
</dbReference>
<evidence type="ECO:0000256" key="4">
    <source>
        <dbReference type="ARBA" id="ARBA00022691"/>
    </source>
</evidence>
<dbReference type="GO" id="GO:0042054">
    <property type="term" value="F:histone methyltransferase activity"/>
    <property type="evidence" value="ECO:0007669"/>
    <property type="project" value="TreeGrafter"/>
</dbReference>
<dbReference type="PANTHER" id="PTHR11006">
    <property type="entry name" value="PROTEIN ARGININE N-METHYLTRANSFERASE"/>
    <property type="match status" value="1"/>
</dbReference>
<evidence type="ECO:0000313" key="8">
    <source>
        <dbReference type="EMBL" id="KGG52958.1"/>
    </source>
</evidence>
<dbReference type="GeneID" id="25258139"/>
<keyword evidence="9" id="KW-1185">Reference proteome</keyword>
<evidence type="ECO:0000256" key="1">
    <source>
        <dbReference type="ARBA" id="ARBA00011925"/>
    </source>
</evidence>
<dbReference type="PROSITE" id="PS51678">
    <property type="entry name" value="SAM_MT_PRMT"/>
    <property type="match status" value="1"/>
</dbReference>
<dbReference type="InterPro" id="IPR055135">
    <property type="entry name" value="PRMT_dom"/>
</dbReference>
<dbReference type="Pfam" id="PF22528">
    <property type="entry name" value="PRMT_C"/>
    <property type="match status" value="1"/>
</dbReference>
<dbReference type="GO" id="GO:0032259">
    <property type="term" value="P:methylation"/>
    <property type="evidence" value="ECO:0007669"/>
    <property type="project" value="UniProtKB-KW"/>
</dbReference>
<evidence type="ECO:0000256" key="5">
    <source>
        <dbReference type="ARBA" id="ARBA00049303"/>
    </source>
</evidence>
<dbReference type="EC" id="2.1.1.319" evidence="1"/>
<gene>
    <name evidence="8" type="ORF">DI09_11p30</name>
</gene>
<dbReference type="CDD" id="cd02440">
    <property type="entry name" value="AdoMet_MTases"/>
    <property type="match status" value="1"/>
</dbReference>
<dbReference type="SUPFAM" id="SSF53335">
    <property type="entry name" value="S-adenosyl-L-methionine-dependent methyltransferases"/>
    <property type="match status" value="1"/>
</dbReference>
<evidence type="ECO:0000256" key="6">
    <source>
        <dbReference type="PROSITE-ProRule" id="PRU01015"/>
    </source>
</evidence>
<organism evidence="8 9">
    <name type="scientific">Mitosporidium daphniae</name>
    <dbReference type="NCBI Taxonomy" id="1485682"/>
    <lineage>
        <taxon>Eukaryota</taxon>
        <taxon>Fungi</taxon>
        <taxon>Fungi incertae sedis</taxon>
        <taxon>Microsporidia</taxon>
        <taxon>Mitosporidium</taxon>
    </lineage>
</organism>
<comment type="catalytic activity">
    <reaction evidence="5">
        <text>L-arginyl-[protein] + S-adenosyl-L-methionine = N(omega)-methyl-L-arginyl-[protein] + S-adenosyl-L-homocysteine + H(+)</text>
        <dbReference type="Rhea" id="RHEA:48100"/>
        <dbReference type="Rhea" id="RHEA-COMP:10532"/>
        <dbReference type="Rhea" id="RHEA-COMP:11990"/>
        <dbReference type="ChEBI" id="CHEBI:15378"/>
        <dbReference type="ChEBI" id="CHEBI:29965"/>
        <dbReference type="ChEBI" id="CHEBI:57856"/>
        <dbReference type="ChEBI" id="CHEBI:59789"/>
        <dbReference type="ChEBI" id="CHEBI:65280"/>
    </reaction>
    <physiologicalReaction direction="left-to-right" evidence="5">
        <dbReference type="Rhea" id="RHEA:48101"/>
    </physiologicalReaction>
</comment>
<comment type="caution">
    <text evidence="8">The sequence shown here is derived from an EMBL/GenBank/DDBJ whole genome shotgun (WGS) entry which is preliminary data.</text>
</comment>
<evidence type="ECO:0000259" key="7">
    <source>
        <dbReference type="Pfam" id="PF22528"/>
    </source>
</evidence>
<proteinExistence type="predicted"/>
<protein>
    <recommendedName>
        <fullName evidence="1">type I protein arginine methyltransferase</fullName>
        <ecNumber evidence="1">2.1.1.319</ecNumber>
    </recommendedName>
</protein>
<keyword evidence="3 6" id="KW-0808">Transferase</keyword>
<dbReference type="EMBL" id="JMKJ01000022">
    <property type="protein sequence ID" value="KGG52958.1"/>
    <property type="molecule type" value="Genomic_DNA"/>
</dbReference>
<evidence type="ECO:0000256" key="2">
    <source>
        <dbReference type="ARBA" id="ARBA00022603"/>
    </source>
</evidence>
<keyword evidence="2 6" id="KW-0489">Methyltransferase</keyword>
<name>A0A098VV36_9MICR</name>
<accession>A0A098VV36</accession>
<dbReference type="VEuPathDB" id="MicrosporidiaDB:DI09_11p30"/>
<dbReference type="Pfam" id="PF06325">
    <property type="entry name" value="PrmA"/>
    <property type="match status" value="1"/>
</dbReference>
<dbReference type="Gene3D" id="3.40.50.150">
    <property type="entry name" value="Vaccinia Virus protein VP39"/>
    <property type="match status" value="1"/>
</dbReference>
<dbReference type="GO" id="GO:0035242">
    <property type="term" value="F:protein-arginine omega-N asymmetric methyltransferase activity"/>
    <property type="evidence" value="ECO:0007669"/>
    <property type="project" value="UniProtKB-EC"/>
</dbReference>
<keyword evidence="4 6" id="KW-0949">S-adenosyl-L-methionine</keyword>
<dbReference type="Gene3D" id="2.70.160.11">
    <property type="entry name" value="Hnrnp arginine n-methyltransferase1"/>
    <property type="match status" value="1"/>
</dbReference>
<reference evidence="8 9" key="1">
    <citation type="submission" date="2014-04" db="EMBL/GenBank/DDBJ databases">
        <title>A new species of microsporidia sheds light on the evolution of extreme parasitism.</title>
        <authorList>
            <person name="Haag K.L."/>
            <person name="James T.Y."/>
            <person name="Larsson R."/>
            <person name="Schaer T.M."/>
            <person name="Refardt D."/>
            <person name="Pombert J.-F."/>
            <person name="Ebert D."/>
        </authorList>
    </citation>
    <scope>NUCLEOTIDE SEQUENCE [LARGE SCALE GENOMIC DNA]</scope>
    <source>
        <strain evidence="8 9">UGP3</strain>
        <tissue evidence="8">Spores</tissue>
    </source>
</reference>
<dbReference type="GO" id="GO:0005634">
    <property type="term" value="C:nucleus"/>
    <property type="evidence" value="ECO:0007669"/>
    <property type="project" value="TreeGrafter"/>
</dbReference>
<evidence type="ECO:0000313" key="9">
    <source>
        <dbReference type="Proteomes" id="UP000029725"/>
    </source>
</evidence>
<feature type="domain" description="Protein arginine N-methyltransferase" evidence="7">
    <location>
        <begin position="164"/>
        <end position="327"/>
    </location>
</feature>
<dbReference type="AlphaFoldDB" id="A0A098VV36"/>
<dbReference type="InterPro" id="IPR029063">
    <property type="entry name" value="SAM-dependent_MTases_sf"/>
</dbReference>
<evidence type="ECO:0000256" key="3">
    <source>
        <dbReference type="ARBA" id="ARBA00022679"/>
    </source>
</evidence>
<dbReference type="HOGENOM" id="CLU_017375_1_2_1"/>
<dbReference type="PANTHER" id="PTHR11006:SF53">
    <property type="entry name" value="PROTEIN ARGININE N-METHYLTRANSFERASE 3"/>
    <property type="match status" value="1"/>
</dbReference>
<dbReference type="RefSeq" id="XP_013239427.1">
    <property type="nucleotide sequence ID" value="XM_013383973.1"/>
</dbReference>
<dbReference type="FunFam" id="2.70.160.11:FF:000001">
    <property type="entry name" value="Blast:Protein arginine N-methyltransferase 1"/>
    <property type="match status" value="1"/>
</dbReference>
<dbReference type="FunFam" id="3.40.50.150:FF:000003">
    <property type="entry name" value="Blast:Protein arginine N-methyltransferase 1"/>
    <property type="match status" value="1"/>
</dbReference>